<feature type="transmembrane region" description="Helical" evidence="1">
    <location>
        <begin position="102"/>
        <end position="121"/>
    </location>
</feature>
<proteinExistence type="predicted"/>
<sequence length="159" mass="17919">MIAKQRKSIACYLLIFLHVFLGIGALFGGGLLIIYPDGSLLSMSTDILQTSPFDDFLIPGLILFFALGILPIITAIFLISVKSLKIAEKLSLYKELHWSWNSSLYIGFILIIWITVEVYMIQGVALIHVFYIFLGISIEYITLLPSVKKHYTNNCIKSQ</sequence>
<keyword evidence="1" id="KW-0812">Transmembrane</keyword>
<gene>
    <name evidence="2" type="ORF">HHU08_11295</name>
</gene>
<keyword evidence="1" id="KW-1133">Transmembrane helix</keyword>
<keyword evidence="3" id="KW-1185">Reference proteome</keyword>
<keyword evidence="1" id="KW-0472">Membrane</keyword>
<dbReference type="Proteomes" id="UP000588491">
    <property type="component" value="Unassembled WGS sequence"/>
</dbReference>
<feature type="transmembrane region" description="Helical" evidence="1">
    <location>
        <begin position="127"/>
        <end position="147"/>
    </location>
</feature>
<comment type="caution">
    <text evidence="2">The sequence shown here is derived from an EMBL/GenBank/DDBJ whole genome shotgun (WGS) entry which is preliminary data.</text>
</comment>
<dbReference type="EMBL" id="JABBPK010000001">
    <property type="protein sequence ID" value="NMO77580.1"/>
    <property type="molecule type" value="Genomic_DNA"/>
</dbReference>
<evidence type="ECO:0008006" key="4">
    <source>
        <dbReference type="Google" id="ProtNLM"/>
    </source>
</evidence>
<organism evidence="2 3">
    <name type="scientific">Niallia alba</name>
    <dbReference type="NCBI Taxonomy" id="2729105"/>
    <lineage>
        <taxon>Bacteria</taxon>
        <taxon>Bacillati</taxon>
        <taxon>Bacillota</taxon>
        <taxon>Bacilli</taxon>
        <taxon>Bacillales</taxon>
        <taxon>Bacillaceae</taxon>
        <taxon>Niallia</taxon>
    </lineage>
</organism>
<accession>A0A7Y0K9C7</accession>
<evidence type="ECO:0000313" key="2">
    <source>
        <dbReference type="EMBL" id="NMO77580.1"/>
    </source>
</evidence>
<evidence type="ECO:0000313" key="3">
    <source>
        <dbReference type="Proteomes" id="UP000588491"/>
    </source>
</evidence>
<feature type="transmembrane region" description="Helical" evidence="1">
    <location>
        <begin position="56"/>
        <end position="81"/>
    </location>
</feature>
<feature type="transmembrane region" description="Helical" evidence="1">
    <location>
        <begin position="12"/>
        <end position="36"/>
    </location>
</feature>
<reference evidence="2 3" key="1">
    <citation type="submission" date="2020-04" db="EMBL/GenBank/DDBJ databases">
        <title>Bacillus sp. UniB3 isolated from commercial digestive syrup.</title>
        <authorList>
            <person name="Thorat V."/>
            <person name="Kirdat K."/>
            <person name="Tiwarekar B."/>
            <person name="Yadav A."/>
        </authorList>
    </citation>
    <scope>NUCLEOTIDE SEQUENCE [LARGE SCALE GENOMIC DNA]</scope>
    <source>
        <strain evidence="2 3">UniB3</strain>
    </source>
</reference>
<dbReference type="RefSeq" id="WP_169188482.1">
    <property type="nucleotide sequence ID" value="NZ_JABBPK010000001.1"/>
</dbReference>
<dbReference type="AlphaFoldDB" id="A0A7Y0K9C7"/>
<name>A0A7Y0K9C7_9BACI</name>
<protein>
    <recommendedName>
        <fullName evidence="4">DUF2975 domain-containing protein</fullName>
    </recommendedName>
</protein>
<evidence type="ECO:0000256" key="1">
    <source>
        <dbReference type="SAM" id="Phobius"/>
    </source>
</evidence>